<dbReference type="EMBL" id="JACHIO010000005">
    <property type="protein sequence ID" value="MBB5063186.1"/>
    <property type="molecule type" value="Genomic_DNA"/>
</dbReference>
<dbReference type="AlphaFoldDB" id="A0A7W7ZNE3"/>
<sequence>MAGSVLIPISEYLNSLYHPDCDYLDGELKARNTGEQPHSELQAILTRIFGMHRQDWDVRVLTEQRVQVSEMRFRIPDISVLHRHDPKDRIVHWAPLLCVEVLSEEDRLTELQTKVDEFAALGVANIWVLDPWKRKAYYASTRGFEQPSDGMLRIAGTPIELSLQEIFAELDEF</sequence>
<accession>A0A7W7ZNE3</accession>
<organism evidence="2 3">
    <name type="scientific">Granulicella mallensis</name>
    <dbReference type="NCBI Taxonomy" id="940614"/>
    <lineage>
        <taxon>Bacteria</taxon>
        <taxon>Pseudomonadati</taxon>
        <taxon>Acidobacteriota</taxon>
        <taxon>Terriglobia</taxon>
        <taxon>Terriglobales</taxon>
        <taxon>Acidobacteriaceae</taxon>
        <taxon>Granulicella</taxon>
    </lineage>
</organism>
<dbReference type="PANTHER" id="PTHR34107:SF4">
    <property type="entry name" value="SLL1222 PROTEIN"/>
    <property type="match status" value="1"/>
</dbReference>
<dbReference type="Gene3D" id="3.90.1570.10">
    <property type="entry name" value="tt1808, chain A"/>
    <property type="match status" value="1"/>
</dbReference>
<dbReference type="InterPro" id="IPR008538">
    <property type="entry name" value="Uma2"/>
</dbReference>
<protein>
    <submittedName>
        <fullName evidence="2">Uma2 family endonuclease</fullName>
    </submittedName>
</protein>
<dbReference type="InterPro" id="IPR012296">
    <property type="entry name" value="Nuclease_put_TT1808"/>
</dbReference>
<dbReference type="InterPro" id="IPR011335">
    <property type="entry name" value="Restrct_endonuc-II-like"/>
</dbReference>
<comment type="caution">
    <text evidence="2">The sequence shown here is derived from an EMBL/GenBank/DDBJ whole genome shotgun (WGS) entry which is preliminary data.</text>
</comment>
<evidence type="ECO:0000313" key="3">
    <source>
        <dbReference type="Proteomes" id="UP000584867"/>
    </source>
</evidence>
<name>A0A7W7ZNE3_9BACT</name>
<keyword evidence="2" id="KW-0540">Nuclease</keyword>
<evidence type="ECO:0000259" key="1">
    <source>
        <dbReference type="Pfam" id="PF05685"/>
    </source>
</evidence>
<dbReference type="PANTHER" id="PTHR34107">
    <property type="entry name" value="SLL0198 PROTEIN-RELATED"/>
    <property type="match status" value="1"/>
</dbReference>
<feature type="domain" description="Putative restriction endonuclease" evidence="1">
    <location>
        <begin position="19"/>
        <end position="136"/>
    </location>
</feature>
<dbReference type="RefSeq" id="WP_184254147.1">
    <property type="nucleotide sequence ID" value="NZ_JACHIO010000005.1"/>
</dbReference>
<evidence type="ECO:0000313" key="2">
    <source>
        <dbReference type="EMBL" id="MBB5063186.1"/>
    </source>
</evidence>
<keyword evidence="2" id="KW-0255">Endonuclease</keyword>
<dbReference type="GO" id="GO:0004519">
    <property type="term" value="F:endonuclease activity"/>
    <property type="evidence" value="ECO:0007669"/>
    <property type="project" value="UniProtKB-KW"/>
</dbReference>
<dbReference type="SUPFAM" id="SSF52980">
    <property type="entry name" value="Restriction endonuclease-like"/>
    <property type="match status" value="1"/>
</dbReference>
<dbReference type="CDD" id="cd06260">
    <property type="entry name" value="DUF820-like"/>
    <property type="match status" value="1"/>
</dbReference>
<reference evidence="2 3" key="1">
    <citation type="submission" date="2020-08" db="EMBL/GenBank/DDBJ databases">
        <title>Genomic Encyclopedia of Type Strains, Phase IV (KMG-V): Genome sequencing to study the core and pangenomes of soil and plant-associated prokaryotes.</title>
        <authorList>
            <person name="Whitman W."/>
        </authorList>
    </citation>
    <scope>NUCLEOTIDE SEQUENCE [LARGE SCALE GENOMIC DNA]</scope>
    <source>
        <strain evidence="2 3">X5P3</strain>
    </source>
</reference>
<proteinExistence type="predicted"/>
<dbReference type="Pfam" id="PF05685">
    <property type="entry name" value="Uma2"/>
    <property type="match status" value="1"/>
</dbReference>
<gene>
    <name evidence="2" type="ORF">HDF15_001526</name>
</gene>
<keyword evidence="2" id="KW-0378">Hydrolase</keyword>
<dbReference type="Proteomes" id="UP000584867">
    <property type="component" value="Unassembled WGS sequence"/>
</dbReference>